<accession>A0A1Z5IZX3</accession>
<sequence length="86" mass="9994">MRKIIGIEIELPYRYRAYFVGFNPRFDVQNDMYLVPKDSVVKEIHGKSQSKDSENEYDFSVEYENGSVTGLKNCPGLIVHYLEANK</sequence>
<name>A0A1Z5IZX3_9LACO</name>
<dbReference type="RefSeq" id="WP_089121985.1">
    <property type="nucleotide sequence ID" value="NZ_BCMI01000035.1"/>
</dbReference>
<evidence type="ECO:0000313" key="1">
    <source>
        <dbReference type="EMBL" id="GAX07088.1"/>
    </source>
</evidence>
<dbReference type="OrthoDB" id="2326724at2"/>
<proteinExistence type="predicted"/>
<comment type="caution">
    <text evidence="1">The sequence shown here is derived from an EMBL/GenBank/DDBJ whole genome shotgun (WGS) entry which is preliminary data.</text>
</comment>
<reference evidence="1 2" key="1">
    <citation type="submission" date="2015-11" db="EMBL/GenBank/DDBJ databases">
        <title>Draft genome sequences of new species of the genus Lactobacillus isolated from orchardgrass silage.</title>
        <authorList>
            <person name="Tohno M."/>
            <person name="Tanizawa Y."/>
            <person name="Arita M."/>
        </authorList>
    </citation>
    <scope>NUCLEOTIDE SEQUENCE [LARGE SCALE GENOMIC DNA]</scope>
    <source>
        <strain evidence="1 2">IWT25</strain>
    </source>
</reference>
<organism evidence="1 2">
    <name type="scientific">Secundilactobacillus pentosiphilus</name>
    <dbReference type="NCBI Taxonomy" id="1714682"/>
    <lineage>
        <taxon>Bacteria</taxon>
        <taxon>Bacillati</taxon>
        <taxon>Bacillota</taxon>
        <taxon>Bacilli</taxon>
        <taxon>Lactobacillales</taxon>
        <taxon>Lactobacillaceae</taxon>
        <taxon>Secundilactobacillus</taxon>
    </lineage>
</organism>
<protein>
    <submittedName>
        <fullName evidence="1">Uncharacterized protein</fullName>
    </submittedName>
</protein>
<dbReference type="EMBL" id="BCMI01000035">
    <property type="protein sequence ID" value="GAX07088.1"/>
    <property type="molecule type" value="Genomic_DNA"/>
</dbReference>
<dbReference type="AlphaFoldDB" id="A0A1Z5IZX3"/>
<evidence type="ECO:0000313" key="2">
    <source>
        <dbReference type="Proteomes" id="UP000198414"/>
    </source>
</evidence>
<gene>
    <name evidence="1" type="ORF">IWT25_02436</name>
</gene>
<dbReference type="Proteomes" id="UP000198414">
    <property type="component" value="Unassembled WGS sequence"/>
</dbReference>